<evidence type="ECO:0000313" key="5">
    <source>
        <dbReference type="Proteomes" id="UP000018538"/>
    </source>
</evidence>
<accession>V7PUE2</accession>
<evidence type="ECO:0000313" key="4">
    <source>
        <dbReference type="EMBL" id="ETB62755.1"/>
    </source>
</evidence>
<evidence type="ECO:0000259" key="3">
    <source>
        <dbReference type="Pfam" id="PF12948"/>
    </source>
</evidence>
<dbReference type="Pfam" id="PF12948">
    <property type="entry name" value="MSP7_C"/>
    <property type="match status" value="1"/>
</dbReference>
<feature type="compositionally biased region" description="Pro residues" evidence="1">
    <location>
        <begin position="325"/>
        <end position="336"/>
    </location>
</feature>
<dbReference type="InterPro" id="IPR024781">
    <property type="entry name" value="MSP_C"/>
</dbReference>
<sequence length="402" mass="42513">MKGKIALLSSLILLNCLLSENTDTPEDQIHELTEKLNKYEEQISSNQVSEDDVSDEIEELKMKIEELKKEIEDYDDDEVEGNAESPPVGGSGGGGGGGSVKVTGQDGASGGGGSDGQGGEKGSGGGGLSSQGGSSQQGPQGPPGSAGPAGPPGPQGVQGGQGPSGPQGAGDRQELQADREGLSSDNAQVVGIKYLDTIYDELLTNSENKNLINNNENHNKYSEFKKRYDNFALTPKESEIIKDLLTKMFVTDSNNKLNELLVVFKKALHDKEFAEELNNLISGIYAFSKRHNYLVTEKEEYRTKYEKLYENISKVFQTSSFQPPSTTPQPTQPPSQPDAESPDQPPSPNAESLNPSQPNSLPSAPGSQPSSSQPGQPSPSSEPSGPSPPVPPPPPPAPEASS</sequence>
<dbReference type="EMBL" id="KI635730">
    <property type="protein sequence ID" value="ETB62755.1"/>
    <property type="molecule type" value="Genomic_DNA"/>
</dbReference>
<feature type="compositionally biased region" description="Gly residues" evidence="1">
    <location>
        <begin position="89"/>
        <end position="99"/>
    </location>
</feature>
<gene>
    <name evidence="4" type="ORF">YYC_00442</name>
</gene>
<keyword evidence="2" id="KW-0732">Signal</keyword>
<feature type="region of interest" description="Disordered" evidence="1">
    <location>
        <begin position="319"/>
        <end position="402"/>
    </location>
</feature>
<evidence type="ECO:0000256" key="2">
    <source>
        <dbReference type="SAM" id="SignalP"/>
    </source>
</evidence>
<feature type="domain" description="Merozoite surface protein C-terminal" evidence="3">
    <location>
        <begin position="192"/>
        <end position="312"/>
    </location>
</feature>
<proteinExistence type="predicted"/>
<feature type="compositionally biased region" description="Basic and acidic residues" evidence="1">
    <location>
        <begin position="171"/>
        <end position="182"/>
    </location>
</feature>
<feature type="compositionally biased region" description="Acidic residues" evidence="1">
    <location>
        <begin position="72"/>
        <end position="81"/>
    </location>
</feature>
<feature type="region of interest" description="Disordered" evidence="1">
    <location>
        <begin position="68"/>
        <end position="184"/>
    </location>
</feature>
<name>V7PUE2_PLAYE</name>
<feature type="compositionally biased region" description="Gly residues" evidence="1">
    <location>
        <begin position="107"/>
        <end position="130"/>
    </location>
</feature>
<dbReference type="OrthoDB" id="373027at2759"/>
<reference evidence="4 5" key="1">
    <citation type="submission" date="2013-11" db="EMBL/GenBank/DDBJ databases">
        <title>The Genome Sequence of Plasmodium yoelii 17X.</title>
        <authorList>
            <consortium name="The Broad Institute Genomics Platform"/>
            <consortium name="The Broad Institute Genome Sequencing Center for Infectious Disease"/>
            <person name="Neafsey D."/>
            <person name="Adams J."/>
            <person name="Walker B."/>
            <person name="Young S.K."/>
            <person name="Zeng Q."/>
            <person name="Gargeya S."/>
            <person name="Fitzgerald M."/>
            <person name="Haas B."/>
            <person name="Abouelleil A."/>
            <person name="Alvarado L."/>
            <person name="Chapman S.B."/>
            <person name="Gainer-Dewar J."/>
            <person name="Goldberg J."/>
            <person name="Griggs A."/>
            <person name="Gujja S."/>
            <person name="Hansen M."/>
            <person name="Howarth C."/>
            <person name="Imamovic A."/>
            <person name="Ireland A."/>
            <person name="Larimer J."/>
            <person name="McCowan C."/>
            <person name="Murphy C."/>
            <person name="Pearson M."/>
            <person name="Poon T.W."/>
            <person name="Priest M."/>
            <person name="Roberts A."/>
            <person name="Saif S."/>
            <person name="Shea T."/>
            <person name="Sykes S."/>
            <person name="Wortman J."/>
            <person name="Nusbaum C."/>
            <person name="Birren B."/>
        </authorList>
    </citation>
    <scope>NUCLEOTIDE SEQUENCE [LARGE SCALE GENOMIC DNA]</scope>
    <source>
        <strain evidence="4 5">17X</strain>
    </source>
</reference>
<dbReference type="AlphaFoldDB" id="V7PUE2"/>
<keyword evidence="5" id="KW-1185">Reference proteome</keyword>
<feature type="compositionally biased region" description="Gly residues" evidence="1">
    <location>
        <begin position="156"/>
        <end position="168"/>
    </location>
</feature>
<feature type="signal peptide" evidence="2">
    <location>
        <begin position="1"/>
        <end position="19"/>
    </location>
</feature>
<organism evidence="4 5">
    <name type="scientific">Plasmodium yoelii 17X</name>
    <dbReference type="NCBI Taxonomy" id="1323249"/>
    <lineage>
        <taxon>Eukaryota</taxon>
        <taxon>Sar</taxon>
        <taxon>Alveolata</taxon>
        <taxon>Apicomplexa</taxon>
        <taxon>Aconoidasida</taxon>
        <taxon>Haemosporida</taxon>
        <taxon>Plasmodiidae</taxon>
        <taxon>Plasmodium</taxon>
        <taxon>Plasmodium (Vinckeia)</taxon>
    </lineage>
</organism>
<evidence type="ECO:0000256" key="1">
    <source>
        <dbReference type="SAM" id="MobiDB-lite"/>
    </source>
</evidence>
<feature type="chain" id="PRO_5004764458" description="Merozoite surface protein C-terminal domain-containing protein" evidence="2">
    <location>
        <begin position="20"/>
        <end position="402"/>
    </location>
</feature>
<feature type="compositionally biased region" description="Low complexity" evidence="1">
    <location>
        <begin position="352"/>
        <end position="384"/>
    </location>
</feature>
<protein>
    <recommendedName>
        <fullName evidence="3">Merozoite surface protein C-terminal domain-containing protein</fullName>
    </recommendedName>
</protein>
<dbReference type="Proteomes" id="UP000018538">
    <property type="component" value="Unassembled WGS sequence"/>
</dbReference>
<feature type="compositionally biased region" description="Pro residues" evidence="1">
    <location>
        <begin position="385"/>
        <end position="402"/>
    </location>
</feature>